<dbReference type="InterPro" id="IPR002657">
    <property type="entry name" value="BilAc:Na_symport/Acr3"/>
</dbReference>
<dbReference type="GO" id="GO:0016020">
    <property type="term" value="C:membrane"/>
    <property type="evidence" value="ECO:0007669"/>
    <property type="project" value="UniProtKB-SubCell"/>
</dbReference>
<evidence type="ECO:0000313" key="1">
    <source>
        <dbReference type="EMBL" id="KAK7253951.1"/>
    </source>
</evidence>
<dbReference type="PANTHER" id="PTHR10361:SF28">
    <property type="entry name" value="P3 PROTEIN-RELATED"/>
    <property type="match status" value="1"/>
</dbReference>
<organism evidence="1 2">
    <name type="scientific">Aureococcus anophagefferens</name>
    <name type="common">Harmful bloom alga</name>
    <dbReference type="NCBI Taxonomy" id="44056"/>
    <lineage>
        <taxon>Eukaryota</taxon>
        <taxon>Sar</taxon>
        <taxon>Stramenopiles</taxon>
        <taxon>Ochrophyta</taxon>
        <taxon>Pelagophyceae</taxon>
        <taxon>Pelagomonadales</taxon>
        <taxon>Pelagomonadaceae</taxon>
        <taxon>Aureococcus</taxon>
    </lineage>
</organism>
<accession>A0ABR1GDR6</accession>
<dbReference type="InterPro" id="IPR038770">
    <property type="entry name" value="Na+/solute_symporter_sf"/>
</dbReference>
<name>A0ABR1GDR6_AURAN</name>
<dbReference type="InterPro" id="IPR004710">
    <property type="entry name" value="Bilac:Na_transpt"/>
</dbReference>
<comment type="caution">
    <text evidence="1">The sequence shown here is derived from an EMBL/GenBank/DDBJ whole genome shotgun (WGS) entry which is preliminary data.</text>
</comment>
<reference evidence="1 2" key="1">
    <citation type="submission" date="2024-03" db="EMBL/GenBank/DDBJ databases">
        <title>Aureococcus anophagefferens CCMP1851 and Kratosvirus quantuckense: Draft genome of a second virus-susceptible host strain in the model system.</title>
        <authorList>
            <person name="Chase E."/>
            <person name="Truchon A.R."/>
            <person name="Schepens W."/>
            <person name="Wilhelm S.W."/>
        </authorList>
    </citation>
    <scope>NUCLEOTIDE SEQUENCE [LARGE SCALE GENOMIC DNA]</scope>
    <source>
        <strain evidence="1 2">CCMP1851</strain>
    </source>
</reference>
<proteinExistence type="predicted"/>
<protein>
    <submittedName>
        <fullName evidence="1">Bile acid:sodium symporter</fullName>
    </submittedName>
</protein>
<dbReference type="PANTHER" id="PTHR10361">
    <property type="entry name" value="SODIUM-BILE ACID COTRANSPORTER"/>
    <property type="match status" value="1"/>
</dbReference>
<sequence>MANPIRTALQYVLVYGYTIFVMLGMGASIDVDIVAEVKKAPKAVLCGVASQYCFMPFAAWSLSLLFDLGTSEALAVVLIGMCPGGVTSTLFTYLSHANVTLSLVMTTCSTFVALLMIPLLLFIYVRPPLISKGEDGADVSFAAVIVTLLVATVPAIVGWRLRRSNPELGEKVEKFATKLGSLLIFGVLVFAFAWPGPGGYGMTAKCFAVMVLMCPCGFLLGYGFGLACGMDQITCRTISMETGIQQVGIAGAIAIQSFEDDQLDRTIVVMVMFGVATVIFGALWALILRKAFDPPAAKLDPSDDKTVDPSAIALGDKGFDDHDV</sequence>
<dbReference type="Proteomes" id="UP001363151">
    <property type="component" value="Unassembled WGS sequence"/>
</dbReference>
<dbReference type="Pfam" id="PF01758">
    <property type="entry name" value="SBF"/>
    <property type="match status" value="1"/>
</dbReference>
<dbReference type="Gene3D" id="1.20.1530.20">
    <property type="match status" value="1"/>
</dbReference>
<evidence type="ECO:0000313" key="2">
    <source>
        <dbReference type="Proteomes" id="UP001363151"/>
    </source>
</evidence>
<dbReference type="KEGG" id="aaf:AURANDRAFT_62541"/>
<gene>
    <name evidence="1" type="ORF">SO694_00003537</name>
</gene>
<keyword evidence="2" id="KW-1185">Reference proteome</keyword>
<dbReference type="EMBL" id="JBBJCI010000033">
    <property type="protein sequence ID" value="KAK7253951.1"/>
    <property type="molecule type" value="Genomic_DNA"/>
</dbReference>